<keyword evidence="5" id="KW-1185">Reference proteome</keyword>
<dbReference type="OrthoDB" id="9773039at2"/>
<dbReference type="AlphaFoldDB" id="L0DFY7"/>
<dbReference type="PANTHER" id="PTHR30388">
    <property type="entry name" value="ALDEHYDE OXIDOREDUCTASE MOLYBDENUM COFACTOR ASSEMBLY PROTEIN"/>
    <property type="match status" value="1"/>
</dbReference>
<sequence length="368" mass="39113">MRDVLQRLTDALERGREQIVCQVVETKGSTPQKAGALMVVDPDGGQAGTLGGGCVEAEVKQKAIRRIGEIGAEVHSFILDHDYAWADGLICGGKMVIAAEALRGLEPLAYFRIYQQLLEAGEGYTEAVVVNEEGAGAPVGSRFLFDHNGTLAAAWPTSQTPDAAAKGVIPLSDRPRPSVKAGVAFLPTLPRIRLIIVGGGHVGQGVANLAAQADFEVWVVDDRHQYANPERFPMAAKIVVGPIDEVLPALEITSRTYALIVTRGHGHDQEALYHLAPTPATYVGLIGSRRKIRLIFASLRDMGFSESALQRVAAPVGLEIGSQTVPEIAISIVAELIARRNLGPAGQATRPAIEPAPDEVPVSGFSHP</sequence>
<evidence type="ECO:0000313" key="4">
    <source>
        <dbReference type="EMBL" id="AGA27576.1"/>
    </source>
</evidence>
<reference evidence="4 5" key="1">
    <citation type="submission" date="2012-02" db="EMBL/GenBank/DDBJ databases">
        <title>Complete sequence of chromosome of Singulisphaera acidiphila DSM 18658.</title>
        <authorList>
            <consortium name="US DOE Joint Genome Institute (JGI-PGF)"/>
            <person name="Lucas S."/>
            <person name="Copeland A."/>
            <person name="Lapidus A."/>
            <person name="Glavina del Rio T."/>
            <person name="Dalin E."/>
            <person name="Tice H."/>
            <person name="Bruce D."/>
            <person name="Goodwin L."/>
            <person name="Pitluck S."/>
            <person name="Peters L."/>
            <person name="Ovchinnikova G."/>
            <person name="Chertkov O."/>
            <person name="Kyrpides N."/>
            <person name="Mavromatis K."/>
            <person name="Ivanova N."/>
            <person name="Brettin T."/>
            <person name="Detter J.C."/>
            <person name="Han C."/>
            <person name="Larimer F."/>
            <person name="Land M."/>
            <person name="Hauser L."/>
            <person name="Markowitz V."/>
            <person name="Cheng J.-F."/>
            <person name="Hugenholtz P."/>
            <person name="Woyke T."/>
            <person name="Wu D."/>
            <person name="Tindall B."/>
            <person name="Pomrenke H."/>
            <person name="Brambilla E."/>
            <person name="Klenk H.-P."/>
            <person name="Eisen J.A."/>
        </authorList>
    </citation>
    <scope>NUCLEOTIDE SEQUENCE [LARGE SCALE GENOMIC DNA]</scope>
    <source>
        <strain evidence="5">ATCC BAA-1392 / DSM 18658 / VKM B-2454 / MOB10</strain>
    </source>
</reference>
<dbReference type="STRING" id="886293.Sinac_3306"/>
<proteinExistence type="predicted"/>
<dbReference type="eggNOG" id="COG1975">
    <property type="taxonomic scope" value="Bacteria"/>
</dbReference>
<dbReference type="SUPFAM" id="SSF51735">
    <property type="entry name" value="NAD(P)-binding Rossmann-fold domains"/>
    <property type="match status" value="1"/>
</dbReference>
<evidence type="ECO:0000256" key="1">
    <source>
        <dbReference type="SAM" id="MobiDB-lite"/>
    </source>
</evidence>
<dbReference type="RefSeq" id="WP_015246722.1">
    <property type="nucleotide sequence ID" value="NC_019892.1"/>
</dbReference>
<dbReference type="KEGG" id="saci:Sinac_3306"/>
<dbReference type="Pfam" id="PF13478">
    <property type="entry name" value="XdhC_C"/>
    <property type="match status" value="1"/>
</dbReference>
<feature type="domain" description="XdhC Rossmann" evidence="3">
    <location>
        <begin position="194"/>
        <end position="336"/>
    </location>
</feature>
<dbReference type="InterPro" id="IPR027051">
    <property type="entry name" value="XdhC_Rossmann_dom"/>
</dbReference>
<name>L0DFY7_SINAD</name>
<feature type="region of interest" description="Disordered" evidence="1">
    <location>
        <begin position="347"/>
        <end position="368"/>
    </location>
</feature>
<protein>
    <submittedName>
        <fullName evidence="4">Xanthine and CO dehydrogenases maturation factor, XdhC/CoxF family</fullName>
    </submittedName>
</protein>
<dbReference type="HOGENOM" id="CLU_041115_1_1_0"/>
<organism evidence="4 5">
    <name type="scientific">Singulisphaera acidiphila (strain ATCC BAA-1392 / DSM 18658 / VKM B-2454 / MOB10)</name>
    <dbReference type="NCBI Taxonomy" id="886293"/>
    <lineage>
        <taxon>Bacteria</taxon>
        <taxon>Pseudomonadati</taxon>
        <taxon>Planctomycetota</taxon>
        <taxon>Planctomycetia</taxon>
        <taxon>Isosphaerales</taxon>
        <taxon>Isosphaeraceae</taxon>
        <taxon>Singulisphaera</taxon>
    </lineage>
</organism>
<gene>
    <name evidence="4" type="ordered locus">Sinac_3306</name>
</gene>
<dbReference type="Proteomes" id="UP000010798">
    <property type="component" value="Chromosome"/>
</dbReference>
<dbReference type="SUPFAM" id="SSF51971">
    <property type="entry name" value="Nucleotide-binding domain"/>
    <property type="match status" value="1"/>
</dbReference>
<accession>L0DFY7</accession>
<dbReference type="EMBL" id="CP003364">
    <property type="protein sequence ID" value="AGA27576.1"/>
    <property type="molecule type" value="Genomic_DNA"/>
</dbReference>
<dbReference type="InterPro" id="IPR052698">
    <property type="entry name" value="MoCofactor_Util/Proc"/>
</dbReference>
<evidence type="ECO:0000259" key="2">
    <source>
        <dbReference type="Pfam" id="PF02625"/>
    </source>
</evidence>
<dbReference type="Pfam" id="PF02625">
    <property type="entry name" value="XdhC_CoxI"/>
    <property type="match status" value="1"/>
</dbReference>
<dbReference type="PANTHER" id="PTHR30388:SF6">
    <property type="entry name" value="XANTHINE DEHYDROGENASE SUBUNIT A-RELATED"/>
    <property type="match status" value="1"/>
</dbReference>
<evidence type="ECO:0000313" key="5">
    <source>
        <dbReference type="Proteomes" id="UP000010798"/>
    </source>
</evidence>
<dbReference type="Gene3D" id="3.40.50.720">
    <property type="entry name" value="NAD(P)-binding Rossmann-like Domain"/>
    <property type="match status" value="1"/>
</dbReference>
<dbReference type="InterPro" id="IPR036291">
    <property type="entry name" value="NAD(P)-bd_dom_sf"/>
</dbReference>
<dbReference type="InterPro" id="IPR003777">
    <property type="entry name" value="XdhC_CoxI"/>
</dbReference>
<evidence type="ECO:0000259" key="3">
    <source>
        <dbReference type="Pfam" id="PF13478"/>
    </source>
</evidence>
<feature type="domain" description="XdhC- CoxI" evidence="2">
    <location>
        <begin position="12"/>
        <end position="69"/>
    </location>
</feature>